<organism evidence="2 3">
    <name type="scientific">Occallatibacter riparius</name>
    <dbReference type="NCBI Taxonomy" id="1002689"/>
    <lineage>
        <taxon>Bacteria</taxon>
        <taxon>Pseudomonadati</taxon>
        <taxon>Acidobacteriota</taxon>
        <taxon>Terriglobia</taxon>
        <taxon>Terriglobales</taxon>
        <taxon>Acidobacteriaceae</taxon>
        <taxon>Occallatibacter</taxon>
    </lineage>
</organism>
<keyword evidence="1" id="KW-0732">Signal</keyword>
<name>A0A9J7BVQ1_9BACT</name>
<dbReference type="RefSeq" id="WP_260796247.1">
    <property type="nucleotide sequence ID" value="NZ_CP093313.1"/>
</dbReference>
<accession>A0A9J7BVQ1</accession>
<dbReference type="EMBL" id="CP093313">
    <property type="protein sequence ID" value="UWZ86609.1"/>
    <property type="molecule type" value="Genomic_DNA"/>
</dbReference>
<evidence type="ECO:0000256" key="1">
    <source>
        <dbReference type="SAM" id="SignalP"/>
    </source>
</evidence>
<keyword evidence="3" id="KW-1185">Reference proteome</keyword>
<feature type="chain" id="PRO_5039931563" evidence="1">
    <location>
        <begin position="41"/>
        <end position="852"/>
    </location>
</feature>
<reference evidence="2" key="1">
    <citation type="submission" date="2021-04" db="EMBL/GenBank/DDBJ databases">
        <title>Phylogenetic analysis of Acidobacteriaceae.</title>
        <authorList>
            <person name="Qiu L."/>
            <person name="Zhang Q."/>
        </authorList>
    </citation>
    <scope>NUCLEOTIDE SEQUENCE</scope>
    <source>
        <strain evidence="2">DSM 25168</strain>
    </source>
</reference>
<dbReference type="KEGG" id="orp:MOP44_11845"/>
<dbReference type="Gene3D" id="2.60.120.260">
    <property type="entry name" value="Galactose-binding domain-like"/>
    <property type="match status" value="2"/>
</dbReference>
<dbReference type="Proteomes" id="UP001059380">
    <property type="component" value="Chromosome"/>
</dbReference>
<gene>
    <name evidence="2" type="ORF">MOP44_11845</name>
</gene>
<evidence type="ECO:0000313" key="2">
    <source>
        <dbReference type="EMBL" id="UWZ86609.1"/>
    </source>
</evidence>
<feature type="signal peptide" evidence="1">
    <location>
        <begin position="1"/>
        <end position="40"/>
    </location>
</feature>
<protein>
    <submittedName>
        <fullName evidence="2">Uncharacterized protein</fullName>
    </submittedName>
</protein>
<sequence length="852" mass="85847">MRLACRPAPAGEGKSIVKLRFTRSALAAAIISLSAMSAGAQVPEPNQSMPAPQPERAYQVRLHHDVPMKNDSGPLINPRSPISPGPSGAHLTYYGGPVVSNIKVVVVYYGSGSYLPALSTGLPNFYSALTNGTYMDMLSEYSTQGVSGGGTTGNQIIARGGSNAFLGSYTITPSAANNGSTISDAQIQSELQAQINASHLPAPDYDASGNADTLYMIYFPAGKTITQGGSSSCVSGGFCAYHGTISSAGRNLLYGVQPDMQSGSGCYTGCGNSATGFNNYTSVASHEFAETITDAAVGLATTTAPPLAWYDNTNGEVGDICNAIQGTADGYTVQAEWSNLQNGCALGPVSFTVTTPASATAGSAFSITVQTKNSAGANMSSYRGKIHFTSTDGSAVLPADYTFTSTDAGAHTFSGVVLNTSGSQTITATGTINVGFKGTSSAVSVSGGTTSNDFSISASPSSMSVAAGSAGSSTISTAVTSGSAGTVSLAVSGAPSGVTASLSPTSVTAGSSSTLSISTTSAAVAGTYTLTVTGTEGSATHSTTVSLTITSSGGGGSGITNGGFETGTTSGWTVSGASTSVVSSGCHSGTYCARAGSTSPTNGDSSLAQTFTAPTGATGISFWYKMTCPDTVTYDWATASLKDNTAGTTATLLSKVCQTNSSWVNITGVLTAGHSYTLTLTSHDDNYSGDATYTLFDDVATTNTVVTGGITNGGFETGTSSGWTVSGASTSIANSGCHGGTYCARAGSTAATNGDSTFAQTFTVPTGKSQLSLWYKETCPDTVTYDWAVITLKNNATSTTSTILAKTCSTTAWVNKTIAVTAGTSYTLTMTSHDDNYSGDPTVTLFDDVGLN</sequence>
<proteinExistence type="predicted"/>
<evidence type="ECO:0000313" key="3">
    <source>
        <dbReference type="Proteomes" id="UP001059380"/>
    </source>
</evidence>
<dbReference type="AlphaFoldDB" id="A0A9J7BVQ1"/>